<evidence type="ECO:0000256" key="6">
    <source>
        <dbReference type="SAM" id="MobiDB-lite"/>
    </source>
</evidence>
<evidence type="ECO:0000256" key="3">
    <source>
        <dbReference type="ARBA" id="ARBA00022692"/>
    </source>
</evidence>
<dbReference type="Proteomes" id="UP001497453">
    <property type="component" value="Chromosome 2"/>
</dbReference>
<organism evidence="9 10">
    <name type="scientific">Somion occarium</name>
    <dbReference type="NCBI Taxonomy" id="3059160"/>
    <lineage>
        <taxon>Eukaryota</taxon>
        <taxon>Fungi</taxon>
        <taxon>Dikarya</taxon>
        <taxon>Basidiomycota</taxon>
        <taxon>Agaricomycotina</taxon>
        <taxon>Agaricomycetes</taxon>
        <taxon>Polyporales</taxon>
        <taxon>Cerrenaceae</taxon>
        <taxon>Somion</taxon>
    </lineage>
</organism>
<keyword evidence="5 7" id="KW-0472">Membrane</keyword>
<feature type="transmembrane region" description="Helical" evidence="7">
    <location>
        <begin position="197"/>
        <end position="217"/>
    </location>
</feature>
<evidence type="ECO:0000256" key="7">
    <source>
        <dbReference type="SAM" id="Phobius"/>
    </source>
</evidence>
<evidence type="ECO:0000256" key="5">
    <source>
        <dbReference type="ARBA" id="ARBA00023136"/>
    </source>
</evidence>
<reference evidence="10" key="1">
    <citation type="submission" date="2024-04" db="EMBL/GenBank/DDBJ databases">
        <authorList>
            <person name="Shaw F."/>
            <person name="Minotto A."/>
        </authorList>
    </citation>
    <scope>NUCLEOTIDE SEQUENCE [LARGE SCALE GENOMIC DNA]</scope>
</reference>
<feature type="transmembrane region" description="Helical" evidence="7">
    <location>
        <begin position="338"/>
        <end position="359"/>
    </location>
</feature>
<keyword evidence="4 7" id="KW-1133">Transmembrane helix</keyword>
<proteinExistence type="predicted"/>
<protein>
    <recommendedName>
        <fullName evidence="8">Major facilitator superfamily (MFS) profile domain-containing protein</fullName>
    </recommendedName>
</protein>
<feature type="transmembrane region" description="Helical" evidence="7">
    <location>
        <begin position="396"/>
        <end position="415"/>
    </location>
</feature>
<feature type="transmembrane region" description="Helical" evidence="7">
    <location>
        <begin position="132"/>
        <end position="155"/>
    </location>
</feature>
<dbReference type="PANTHER" id="PTHR42718:SF9">
    <property type="entry name" value="MAJOR FACILITATOR SUPERFAMILY MULTIDRUG TRANSPORTER MFSC"/>
    <property type="match status" value="1"/>
</dbReference>
<keyword evidence="10" id="KW-1185">Reference proteome</keyword>
<feature type="transmembrane region" description="Helical" evidence="7">
    <location>
        <begin position="108"/>
        <end position="126"/>
    </location>
</feature>
<feature type="transmembrane region" description="Helical" evidence="7">
    <location>
        <begin position="167"/>
        <end position="191"/>
    </location>
</feature>
<evidence type="ECO:0000259" key="8">
    <source>
        <dbReference type="PROSITE" id="PS50850"/>
    </source>
</evidence>
<evidence type="ECO:0000313" key="10">
    <source>
        <dbReference type="Proteomes" id="UP001497453"/>
    </source>
</evidence>
<dbReference type="InterPro" id="IPR020846">
    <property type="entry name" value="MFS_dom"/>
</dbReference>
<gene>
    <name evidence="9" type="ORF">GFSPODELE1_LOCUS4221</name>
</gene>
<feature type="domain" description="Major facilitator superfamily (MFS) profile" evidence="8">
    <location>
        <begin position="42"/>
        <end position="500"/>
    </location>
</feature>
<comment type="subcellular location">
    <subcellularLocation>
        <location evidence="1">Membrane</location>
        <topology evidence="1">Multi-pass membrane protein</topology>
    </subcellularLocation>
</comment>
<sequence length="530" mass="57179">MSSFRSPSCCPGSAPLSPAPTLVEPRLPPCPPRYSAARKYVLLFIFCLAQFLDAFNNSALFSAIPSLIEDLSMTESESTWIISAFQLTFASFLLISGKISDIYNPKHAFIAGAAILGIFSIGAGFVRDKITLIVLRALSGIAASLTIPSALTLLVNLFPDEHEQARAIGVFGGCGAIGNVLGLIIGAIFVQFANWSWVFWFVALIAIPISGLCTILIPPQLKTDDEDKPAGAKWKSLDLVGIFILTVALILFIFAMTSGSSSGWASARVLAPLVISVFMIIGFFYYETKLPIEIAAVPPRTWFLPNFAVLFGIALLPYFWWTTIFTIFTTLWQQVYHWSAITTALRMLPLGVLAFATSFTGGLSRIISPKWILLFAQSILIVATILLHFADGPDKYFPFVVPAFILGTVGAMLTYTHTNIAIFRTSPSSMAGTVGAIFNGALQLGSAVGISAVSSIETSVEKTSGGPTSYAGRAAAFWFVLGVVCLEAVSLAVFYRVEAEHKATDNTPESNPEKLDKFATQKTSTEEEPV</sequence>
<dbReference type="InterPro" id="IPR036259">
    <property type="entry name" value="MFS_trans_sf"/>
</dbReference>
<dbReference type="PANTHER" id="PTHR42718">
    <property type="entry name" value="MAJOR FACILITATOR SUPERFAMILY MULTIDRUG TRANSPORTER MFSC"/>
    <property type="match status" value="1"/>
</dbReference>
<dbReference type="Pfam" id="PF07690">
    <property type="entry name" value="MFS_1"/>
    <property type="match status" value="1"/>
</dbReference>
<keyword evidence="3 7" id="KW-0812">Transmembrane</keyword>
<feature type="transmembrane region" description="Helical" evidence="7">
    <location>
        <begin position="307"/>
        <end position="332"/>
    </location>
</feature>
<feature type="transmembrane region" description="Helical" evidence="7">
    <location>
        <begin position="476"/>
        <end position="495"/>
    </location>
</feature>
<feature type="transmembrane region" description="Helical" evidence="7">
    <location>
        <begin position="436"/>
        <end position="456"/>
    </location>
</feature>
<evidence type="ECO:0000256" key="4">
    <source>
        <dbReference type="ARBA" id="ARBA00022989"/>
    </source>
</evidence>
<accession>A0ABP1D4G1</accession>
<dbReference type="EMBL" id="OZ037945">
    <property type="protein sequence ID" value="CAL1702782.1"/>
    <property type="molecule type" value="Genomic_DNA"/>
</dbReference>
<feature type="transmembrane region" description="Helical" evidence="7">
    <location>
        <begin position="237"/>
        <end position="257"/>
    </location>
</feature>
<feature type="transmembrane region" description="Helical" evidence="7">
    <location>
        <begin position="371"/>
        <end position="390"/>
    </location>
</feature>
<evidence type="ECO:0000256" key="2">
    <source>
        <dbReference type="ARBA" id="ARBA00022448"/>
    </source>
</evidence>
<feature type="transmembrane region" description="Helical" evidence="7">
    <location>
        <begin position="269"/>
        <end position="286"/>
    </location>
</feature>
<feature type="region of interest" description="Disordered" evidence="6">
    <location>
        <begin position="502"/>
        <end position="530"/>
    </location>
</feature>
<evidence type="ECO:0000313" key="9">
    <source>
        <dbReference type="EMBL" id="CAL1702782.1"/>
    </source>
</evidence>
<dbReference type="InterPro" id="IPR011701">
    <property type="entry name" value="MFS"/>
</dbReference>
<evidence type="ECO:0000256" key="1">
    <source>
        <dbReference type="ARBA" id="ARBA00004141"/>
    </source>
</evidence>
<dbReference type="Gene3D" id="1.20.1250.20">
    <property type="entry name" value="MFS general substrate transporter like domains"/>
    <property type="match status" value="2"/>
</dbReference>
<feature type="transmembrane region" description="Helical" evidence="7">
    <location>
        <begin position="80"/>
        <end position="96"/>
    </location>
</feature>
<dbReference type="SUPFAM" id="SSF103473">
    <property type="entry name" value="MFS general substrate transporter"/>
    <property type="match status" value="1"/>
</dbReference>
<feature type="transmembrane region" description="Helical" evidence="7">
    <location>
        <begin position="41"/>
        <end position="68"/>
    </location>
</feature>
<keyword evidence="2" id="KW-0813">Transport</keyword>
<name>A0ABP1D4G1_9APHY</name>
<dbReference type="PROSITE" id="PS50850">
    <property type="entry name" value="MFS"/>
    <property type="match status" value="1"/>
</dbReference>